<dbReference type="AlphaFoldDB" id="A0A2W4XDC4"/>
<evidence type="ECO:0000256" key="1">
    <source>
        <dbReference type="ARBA" id="ARBA00002393"/>
    </source>
</evidence>
<evidence type="ECO:0000256" key="6">
    <source>
        <dbReference type="ARBA" id="ARBA00022840"/>
    </source>
</evidence>
<feature type="domain" description="AAA+ ATPase" evidence="7">
    <location>
        <begin position="51"/>
        <end position="172"/>
    </location>
</feature>
<dbReference type="GO" id="GO:0005524">
    <property type="term" value="F:ATP binding"/>
    <property type="evidence" value="ECO:0007669"/>
    <property type="project" value="UniProtKB-KW"/>
</dbReference>
<keyword evidence="5" id="KW-0547">Nucleotide-binding</keyword>
<comment type="function">
    <text evidence="1">DNA-dependent ATPase that plays important roles in cellular responses to stalled DNA replication processes.</text>
</comment>
<dbReference type="InterPro" id="IPR008921">
    <property type="entry name" value="DNA_pol3_clamp-load_cplx_C"/>
</dbReference>
<dbReference type="Gene3D" id="3.40.50.150">
    <property type="entry name" value="Vaccinia Virus protein VP39"/>
    <property type="match status" value="1"/>
</dbReference>
<keyword evidence="4" id="KW-0235">DNA replication</keyword>
<comment type="similarity">
    <text evidence="2">Belongs to the AAA ATPase family. RarA/MGS1/WRNIP1 subfamily.</text>
</comment>
<evidence type="ECO:0000256" key="4">
    <source>
        <dbReference type="ARBA" id="ARBA00022705"/>
    </source>
</evidence>
<dbReference type="SUPFAM" id="SSF53335">
    <property type="entry name" value="S-adenosyl-L-methionine-dependent methyltransferases"/>
    <property type="match status" value="1"/>
</dbReference>
<dbReference type="Pfam" id="PF12002">
    <property type="entry name" value="MgsA_C"/>
    <property type="match status" value="1"/>
</dbReference>
<comment type="caution">
    <text evidence="8">The sequence shown here is derived from an EMBL/GenBank/DDBJ whole genome shotgun (WGS) entry which is preliminary data.</text>
</comment>
<dbReference type="InterPro" id="IPR021886">
    <property type="entry name" value="MgsA_C"/>
</dbReference>
<dbReference type="NCBIfam" id="NF009883">
    <property type="entry name" value="PRK13341.1-4"/>
    <property type="match status" value="1"/>
</dbReference>
<organism evidence="8 9">
    <name type="scientific">Phormidesmis priestleyi</name>
    <dbReference type="NCBI Taxonomy" id="268141"/>
    <lineage>
        <taxon>Bacteria</taxon>
        <taxon>Bacillati</taxon>
        <taxon>Cyanobacteriota</taxon>
        <taxon>Cyanophyceae</taxon>
        <taxon>Leptolyngbyales</taxon>
        <taxon>Leptolyngbyaceae</taxon>
        <taxon>Phormidesmis</taxon>
    </lineage>
</organism>
<dbReference type="FunFam" id="3.40.50.300:FF:000137">
    <property type="entry name" value="Replication-associated recombination protein A"/>
    <property type="match status" value="1"/>
</dbReference>
<dbReference type="Proteomes" id="UP000249794">
    <property type="component" value="Unassembled WGS sequence"/>
</dbReference>
<evidence type="ECO:0000259" key="7">
    <source>
        <dbReference type="SMART" id="SM00382"/>
    </source>
</evidence>
<protein>
    <recommendedName>
        <fullName evidence="3">Replication-associated recombination protein A</fullName>
    </recommendedName>
</protein>
<dbReference type="InterPro" id="IPR051314">
    <property type="entry name" value="AAA_ATPase_RarA/MGS1/WRNIP1"/>
</dbReference>
<dbReference type="InterPro" id="IPR029063">
    <property type="entry name" value="SAM-dependent_MTases_sf"/>
</dbReference>
<dbReference type="GO" id="GO:0016887">
    <property type="term" value="F:ATP hydrolysis activity"/>
    <property type="evidence" value="ECO:0007669"/>
    <property type="project" value="InterPro"/>
</dbReference>
<evidence type="ECO:0000313" key="9">
    <source>
        <dbReference type="Proteomes" id="UP000249794"/>
    </source>
</evidence>
<dbReference type="CDD" id="cd00009">
    <property type="entry name" value="AAA"/>
    <property type="match status" value="1"/>
</dbReference>
<dbReference type="PANTHER" id="PTHR13779:SF7">
    <property type="entry name" value="ATPASE WRNIP1"/>
    <property type="match status" value="1"/>
</dbReference>
<dbReference type="PRINTS" id="PR00830">
    <property type="entry name" value="ENDOLAPTASE"/>
</dbReference>
<dbReference type="Pfam" id="PF16193">
    <property type="entry name" value="AAA_assoc_2"/>
    <property type="match status" value="1"/>
</dbReference>
<dbReference type="PANTHER" id="PTHR13779">
    <property type="entry name" value="WERNER HELICASE-INTERACTING PROTEIN 1 FAMILY MEMBER"/>
    <property type="match status" value="1"/>
</dbReference>
<dbReference type="GO" id="GO:0000731">
    <property type="term" value="P:DNA synthesis involved in DNA repair"/>
    <property type="evidence" value="ECO:0007669"/>
    <property type="project" value="TreeGrafter"/>
</dbReference>
<proteinExistence type="inferred from homology"/>
<accession>A0A2W4XDC4</accession>
<dbReference type="SUPFAM" id="SSF48019">
    <property type="entry name" value="post-AAA+ oligomerization domain-like"/>
    <property type="match status" value="1"/>
</dbReference>
<evidence type="ECO:0000313" key="8">
    <source>
        <dbReference type="EMBL" id="PZO55283.1"/>
    </source>
</evidence>
<dbReference type="Pfam" id="PF00004">
    <property type="entry name" value="AAA"/>
    <property type="match status" value="1"/>
</dbReference>
<evidence type="ECO:0000256" key="3">
    <source>
        <dbReference type="ARBA" id="ARBA00020776"/>
    </source>
</evidence>
<sequence length="765" mass="84355">MDLFEQHQQALIEAEAPLAARMRPRSLSEFIGQTAILGPGRLLRRAIEADQLSSLIFYGPPGTGKTTLARVIANTTQAQFVAINAVLGGVKDIRAAIDLAQTHRGRYGQRTILFVDEVHRFNKSQQDALLPWVENGTVILIGATTENPFFEVNKALVSRSRLFQLKPLETADLSQILQQALADKKRGYGNKKVQVDPDAQTHLVNIANGDARTLLNALELAVETTPADEAGCIRITLPVAEDSIQQRAVLYDKEGDAHFDIISAFIKSVRGSDPDAALYWLARMVYAGEDPRYIFRRLVILASEDVGMADPNAVVMVTGCAAAFDRVGMPEGRYPLAQATLYLATAPKSNSAMAFFDALAAVEREREGEVPNAMRDATRDREGFGHGAGYLYPHAYRDHWVAQQYLPGSLQGQVFYQPSSQGYEASIQRQVARRREAQLAALVEANNGGASAWSATEALTFGPTNASEDRWLQRASGVLGEQMGEVRDRLFQTLRPQRHHVLLDLNARSGLLTWEAVRLVPEGGVFSCVTTDKDYQALTEQSALLSELSRPTIVKVSAVKVSAVKVSAVKVSTENWLAALKQQSKKDSLTDSFILFDGIIGRNILMALPNKLAAIEQFRQLLSPTGQLVLAESIPARSQRLSQLLAPSQTEPDLLEQLAAAEDQLFHNSTDAMTNWDVPDLQRDFETAGLNCHIETATFKTPLVVTSALLERWLGQSGKYRQLLIDRNLSLKEIDLISQHFTRQLANQTVLWNRSIAFIQVAFDG</sequence>
<dbReference type="Gene3D" id="1.20.272.10">
    <property type="match status" value="1"/>
</dbReference>
<dbReference type="GO" id="GO:0017116">
    <property type="term" value="F:single-stranded DNA helicase activity"/>
    <property type="evidence" value="ECO:0007669"/>
    <property type="project" value="TreeGrafter"/>
</dbReference>
<dbReference type="GO" id="GO:0003677">
    <property type="term" value="F:DNA binding"/>
    <property type="evidence" value="ECO:0007669"/>
    <property type="project" value="InterPro"/>
</dbReference>
<dbReference type="GO" id="GO:0006261">
    <property type="term" value="P:DNA-templated DNA replication"/>
    <property type="evidence" value="ECO:0007669"/>
    <property type="project" value="TreeGrafter"/>
</dbReference>
<evidence type="ECO:0000256" key="5">
    <source>
        <dbReference type="ARBA" id="ARBA00022741"/>
    </source>
</evidence>
<dbReference type="GO" id="GO:0008047">
    <property type="term" value="F:enzyme activator activity"/>
    <property type="evidence" value="ECO:0007669"/>
    <property type="project" value="TreeGrafter"/>
</dbReference>
<gene>
    <name evidence="8" type="ORF">DCF15_10855</name>
</gene>
<dbReference type="InterPro" id="IPR027417">
    <property type="entry name" value="P-loop_NTPase"/>
</dbReference>
<dbReference type="SMART" id="SM00382">
    <property type="entry name" value="AAA"/>
    <property type="match status" value="1"/>
</dbReference>
<dbReference type="Gene3D" id="1.10.3710.10">
    <property type="entry name" value="DNA polymerase III clamp loader subunits, C-terminal domain"/>
    <property type="match status" value="1"/>
</dbReference>
<reference evidence="8 9" key="2">
    <citation type="submission" date="2018-06" db="EMBL/GenBank/DDBJ databases">
        <title>Metagenomic assembly of (sub)arctic Cyanobacteria and their associated microbiome from non-axenic cultures.</title>
        <authorList>
            <person name="Baurain D."/>
        </authorList>
    </citation>
    <scope>NUCLEOTIDE SEQUENCE [LARGE SCALE GENOMIC DNA]</scope>
    <source>
        <strain evidence="8">ULC027bin1</strain>
    </source>
</reference>
<dbReference type="FunFam" id="1.20.272.10:FF:000001">
    <property type="entry name" value="Putative AAA family ATPase"/>
    <property type="match status" value="1"/>
</dbReference>
<dbReference type="CDD" id="cd18139">
    <property type="entry name" value="HLD_clamp_RarA"/>
    <property type="match status" value="1"/>
</dbReference>
<reference evidence="9" key="1">
    <citation type="submission" date="2018-04" db="EMBL/GenBank/DDBJ databases">
        <authorList>
            <person name="Cornet L."/>
        </authorList>
    </citation>
    <scope>NUCLEOTIDE SEQUENCE [LARGE SCALE GENOMIC DNA]</scope>
</reference>
<dbReference type="InterPro" id="IPR003593">
    <property type="entry name" value="AAA+_ATPase"/>
</dbReference>
<evidence type="ECO:0000256" key="2">
    <source>
        <dbReference type="ARBA" id="ARBA00008959"/>
    </source>
</evidence>
<dbReference type="SUPFAM" id="SSF52540">
    <property type="entry name" value="P-loop containing nucleoside triphosphate hydrolases"/>
    <property type="match status" value="1"/>
</dbReference>
<dbReference type="EMBL" id="QBMP01000101">
    <property type="protein sequence ID" value="PZO55283.1"/>
    <property type="molecule type" value="Genomic_DNA"/>
</dbReference>
<dbReference type="InterPro" id="IPR032423">
    <property type="entry name" value="AAA_assoc_2"/>
</dbReference>
<dbReference type="FunFam" id="1.10.8.60:FF:000029">
    <property type="entry name" value="Replication-associated recombination protein A"/>
    <property type="match status" value="1"/>
</dbReference>
<keyword evidence="6" id="KW-0067">ATP-binding</keyword>
<dbReference type="NCBIfam" id="NF009881">
    <property type="entry name" value="PRK13341.1-2"/>
    <property type="match status" value="1"/>
</dbReference>
<name>A0A2W4XDC4_9CYAN</name>
<dbReference type="InterPro" id="IPR003959">
    <property type="entry name" value="ATPase_AAA_core"/>
</dbReference>
<dbReference type="Gene3D" id="1.10.8.60">
    <property type="match status" value="1"/>
</dbReference>
<dbReference type="Gene3D" id="3.40.50.300">
    <property type="entry name" value="P-loop containing nucleotide triphosphate hydrolases"/>
    <property type="match status" value="1"/>
</dbReference>